<dbReference type="SMART" id="SM00849">
    <property type="entry name" value="Lactamase_B"/>
    <property type="match status" value="1"/>
</dbReference>
<comment type="caution">
    <text evidence="5">The sequence shown here is derived from an EMBL/GenBank/DDBJ whole genome shotgun (WGS) entry which is preliminary data.</text>
</comment>
<dbReference type="RefSeq" id="WP_029099295.1">
    <property type="nucleotide sequence ID" value="NZ_JAPYYP010000008.1"/>
</dbReference>
<gene>
    <name evidence="5" type="ORF">O3V59_09045</name>
</gene>
<dbReference type="InterPro" id="IPR001279">
    <property type="entry name" value="Metallo-B-lactamas"/>
</dbReference>
<dbReference type="EMBL" id="JAPYYP010000008">
    <property type="protein sequence ID" value="MDA5108506.1"/>
    <property type="molecule type" value="Genomic_DNA"/>
</dbReference>
<dbReference type="AlphaFoldDB" id="A0A9X3TPQ3"/>
<comment type="catalytic activity">
    <reaction evidence="3">
        <text>3',5'-cyclic UMP + H2O = UMP + H(+)</text>
        <dbReference type="Rhea" id="RHEA:70575"/>
        <dbReference type="ChEBI" id="CHEBI:15377"/>
        <dbReference type="ChEBI" id="CHEBI:15378"/>
        <dbReference type="ChEBI" id="CHEBI:57865"/>
        <dbReference type="ChEBI" id="CHEBI:184387"/>
    </reaction>
    <physiologicalReaction direction="left-to-right" evidence="3">
        <dbReference type="Rhea" id="RHEA:70576"/>
    </physiologicalReaction>
</comment>
<evidence type="ECO:0000256" key="2">
    <source>
        <dbReference type="ARBA" id="ARBA00034301"/>
    </source>
</evidence>
<comment type="function">
    <text evidence="2">Counteracts the endogenous Pycsar antiviral defense system. Phosphodiesterase that enables metal-dependent hydrolysis of host cyclic nucleotide Pycsar defense signals such as cCMP and cUMP.</text>
</comment>
<dbReference type="Proteomes" id="UP001151071">
    <property type="component" value="Unassembled WGS sequence"/>
</dbReference>
<evidence type="ECO:0000256" key="1">
    <source>
        <dbReference type="ARBA" id="ARBA00034221"/>
    </source>
</evidence>
<name>A0A9X3TPQ3_9BACL</name>
<keyword evidence="6" id="KW-1185">Reference proteome</keyword>
<feature type="domain" description="Metallo-beta-lactamase" evidence="4">
    <location>
        <begin position="25"/>
        <end position="208"/>
    </location>
</feature>
<evidence type="ECO:0000313" key="5">
    <source>
        <dbReference type="EMBL" id="MDA5108506.1"/>
    </source>
</evidence>
<dbReference type="SUPFAM" id="SSF56281">
    <property type="entry name" value="Metallo-hydrolase/oxidoreductase"/>
    <property type="match status" value="1"/>
</dbReference>
<dbReference type="InterPro" id="IPR036866">
    <property type="entry name" value="RibonucZ/Hydroxyglut_hydro"/>
</dbReference>
<comment type="catalytic activity">
    <reaction evidence="1">
        <text>3',5'-cyclic CMP + H2O = CMP + H(+)</text>
        <dbReference type="Rhea" id="RHEA:72675"/>
        <dbReference type="ChEBI" id="CHEBI:15377"/>
        <dbReference type="ChEBI" id="CHEBI:15378"/>
        <dbReference type="ChEBI" id="CHEBI:58003"/>
        <dbReference type="ChEBI" id="CHEBI:60377"/>
    </reaction>
    <physiologicalReaction direction="left-to-right" evidence="1">
        <dbReference type="Rhea" id="RHEA:72676"/>
    </physiologicalReaction>
</comment>
<dbReference type="Gene3D" id="3.60.15.10">
    <property type="entry name" value="Ribonuclease Z/Hydroxyacylglutathione hydrolase-like"/>
    <property type="match status" value="1"/>
</dbReference>
<reference evidence="5" key="1">
    <citation type="submission" date="2022-12" db="EMBL/GenBank/DDBJ databases">
        <title>Draft genome sequence of the thermophilic strain Brevibacillus thermoruber HT42, isolated from Los Humeros, Puebla, Mexico, with biotechnological potential.</title>
        <authorList>
            <person name="Lara Sanchez J."/>
            <person name="Solis Palacios R."/>
            <person name="Bustos Baena A.S."/>
            <person name="Ruz Baez A.E."/>
            <person name="Espinosa Luna G."/>
            <person name="Oliart Ros R.M."/>
        </authorList>
    </citation>
    <scope>NUCLEOTIDE SEQUENCE</scope>
    <source>
        <strain evidence="5">HT42</strain>
    </source>
</reference>
<dbReference type="Pfam" id="PF00753">
    <property type="entry name" value="Lactamase_B"/>
    <property type="match status" value="1"/>
</dbReference>
<dbReference type="PANTHER" id="PTHR42951">
    <property type="entry name" value="METALLO-BETA-LACTAMASE DOMAIN-CONTAINING"/>
    <property type="match status" value="1"/>
</dbReference>
<proteinExistence type="predicted"/>
<evidence type="ECO:0000313" key="6">
    <source>
        <dbReference type="Proteomes" id="UP001151071"/>
    </source>
</evidence>
<organism evidence="5 6">
    <name type="scientific">Brevibacillus thermoruber</name>
    <dbReference type="NCBI Taxonomy" id="33942"/>
    <lineage>
        <taxon>Bacteria</taxon>
        <taxon>Bacillati</taxon>
        <taxon>Bacillota</taxon>
        <taxon>Bacilli</taxon>
        <taxon>Bacillales</taxon>
        <taxon>Paenibacillaceae</taxon>
        <taxon>Brevibacillus</taxon>
    </lineage>
</organism>
<protein>
    <submittedName>
        <fullName evidence="5">MBL fold metallo-hydrolase</fullName>
    </submittedName>
</protein>
<evidence type="ECO:0000259" key="4">
    <source>
        <dbReference type="SMART" id="SM00849"/>
    </source>
</evidence>
<evidence type="ECO:0000256" key="3">
    <source>
        <dbReference type="ARBA" id="ARBA00048505"/>
    </source>
</evidence>
<sequence length="230" mass="26353">MTNVTALIAESTWAILTYEEAWKSYINSYVIAKNDAFVLIDSHLRKHRPYFQQALAEIGVKPERIGYVYFTHRHADHIGNADLFPSRHNWIHLDDYYELDDFSQTLFGHTFTGSGGDLPLLQFRHLPFHTEGSVAFFDPDTKVCFVGDHLSFFARPAERVVDYGAELRESWRQFLLRWKEQEPEKAAGMAEGLEMLLGWPIERLATGHGTVLSGDIAPFLQELIALARQP</sequence>
<accession>A0A9X3TPQ3</accession>
<dbReference type="InterPro" id="IPR050855">
    <property type="entry name" value="NDM-1-like"/>
</dbReference>